<sequence length="197" mass="22316">MACFVRMRARWVKFSLCFILLAGLWFIVHTGYSIYVGTRQPTHPADAAVILGNKVNVDGTLSERLEQRLAAGYELYQRGLVEYLVVSGGLGKEGHYEGDKMRDYLLAQGVPADKIIVDNLGNNTLATAQNLKALQSQYHFSSVIVVSQYFHVLRSAMLVRRAGFADVQGYSPNYVEWRDIYSVPREFIAFYADWLLH</sequence>
<feature type="domain" description="DUF218" evidence="1">
    <location>
        <begin position="46"/>
        <end position="169"/>
    </location>
</feature>
<accession>A0A433SDC9</accession>
<keyword evidence="3" id="KW-1185">Reference proteome</keyword>
<dbReference type="GO" id="GO:0005886">
    <property type="term" value="C:plasma membrane"/>
    <property type="evidence" value="ECO:0007669"/>
    <property type="project" value="TreeGrafter"/>
</dbReference>
<dbReference type="PANTHER" id="PTHR30336:SF20">
    <property type="entry name" value="DUF218 DOMAIN-CONTAINING PROTEIN"/>
    <property type="match status" value="1"/>
</dbReference>
<dbReference type="OrthoDB" id="9782395at2"/>
<evidence type="ECO:0000313" key="3">
    <source>
        <dbReference type="Proteomes" id="UP000286947"/>
    </source>
</evidence>
<proteinExistence type="predicted"/>
<dbReference type="InterPro" id="IPR014729">
    <property type="entry name" value="Rossmann-like_a/b/a_fold"/>
</dbReference>
<name>A0A433SDC9_9BURK</name>
<dbReference type="Pfam" id="PF02698">
    <property type="entry name" value="DUF218"/>
    <property type="match status" value="1"/>
</dbReference>
<evidence type="ECO:0000259" key="1">
    <source>
        <dbReference type="Pfam" id="PF02698"/>
    </source>
</evidence>
<evidence type="ECO:0000313" key="2">
    <source>
        <dbReference type="EMBL" id="RUS66749.1"/>
    </source>
</evidence>
<dbReference type="PANTHER" id="PTHR30336">
    <property type="entry name" value="INNER MEMBRANE PROTEIN, PROBABLE PERMEASE"/>
    <property type="match status" value="1"/>
</dbReference>
<dbReference type="CDD" id="cd06259">
    <property type="entry name" value="YdcF-like"/>
    <property type="match status" value="1"/>
</dbReference>
<dbReference type="EMBL" id="PQSP01000003">
    <property type="protein sequence ID" value="RUS66749.1"/>
    <property type="molecule type" value="Genomic_DNA"/>
</dbReference>
<dbReference type="Proteomes" id="UP000286947">
    <property type="component" value="Unassembled WGS sequence"/>
</dbReference>
<protein>
    <recommendedName>
        <fullName evidence="1">DUF218 domain-containing protein</fullName>
    </recommendedName>
</protein>
<reference evidence="2 3" key="1">
    <citation type="submission" date="2018-01" db="EMBL/GenBank/DDBJ databases">
        <title>Saezia sanguinis gen. nov., sp. nov., in the order Burkholderiales isolated from human blood.</title>
        <authorList>
            <person name="Medina-Pascual M.J."/>
            <person name="Valdezate S."/>
            <person name="Monzon S."/>
            <person name="Cuesta I."/>
            <person name="Carrasco G."/>
            <person name="Villalon P."/>
            <person name="Saez-Nieto J.A."/>
        </authorList>
    </citation>
    <scope>NUCLEOTIDE SEQUENCE [LARGE SCALE GENOMIC DNA]</scope>
    <source>
        <strain evidence="2 3">CNM695-12</strain>
    </source>
</reference>
<dbReference type="RefSeq" id="WP_126979762.1">
    <property type="nucleotide sequence ID" value="NZ_PQSP01000003.1"/>
</dbReference>
<dbReference type="Gene3D" id="3.40.50.620">
    <property type="entry name" value="HUPs"/>
    <property type="match status" value="1"/>
</dbReference>
<gene>
    <name evidence="2" type="ORF">CUZ56_01540</name>
</gene>
<dbReference type="InterPro" id="IPR051599">
    <property type="entry name" value="Cell_Envelope_Assoc"/>
</dbReference>
<dbReference type="AlphaFoldDB" id="A0A433SDC9"/>
<organism evidence="2 3">
    <name type="scientific">Saezia sanguinis</name>
    <dbReference type="NCBI Taxonomy" id="1965230"/>
    <lineage>
        <taxon>Bacteria</taxon>
        <taxon>Pseudomonadati</taxon>
        <taxon>Pseudomonadota</taxon>
        <taxon>Betaproteobacteria</taxon>
        <taxon>Burkholderiales</taxon>
        <taxon>Saeziaceae</taxon>
        <taxon>Saezia</taxon>
    </lineage>
</organism>
<comment type="caution">
    <text evidence="2">The sequence shown here is derived from an EMBL/GenBank/DDBJ whole genome shotgun (WGS) entry which is preliminary data.</text>
</comment>
<dbReference type="InterPro" id="IPR003848">
    <property type="entry name" value="DUF218"/>
</dbReference>